<feature type="transmembrane region" description="Helical" evidence="7">
    <location>
        <begin position="176"/>
        <end position="197"/>
    </location>
</feature>
<evidence type="ECO:0000256" key="5">
    <source>
        <dbReference type="ARBA" id="ARBA00022989"/>
    </source>
</evidence>
<dbReference type="RefSeq" id="WP_066598678.1">
    <property type="nucleotide sequence ID" value="NZ_FORY01000014.1"/>
</dbReference>
<feature type="transmembrane region" description="Helical" evidence="7">
    <location>
        <begin position="99"/>
        <end position="121"/>
    </location>
</feature>
<keyword evidence="9" id="KW-1185">Reference proteome</keyword>
<organism evidence="8 9">
    <name type="scientific">Celeribacter halophilus</name>
    <dbReference type="NCBI Taxonomy" id="576117"/>
    <lineage>
        <taxon>Bacteria</taxon>
        <taxon>Pseudomonadati</taxon>
        <taxon>Pseudomonadota</taxon>
        <taxon>Alphaproteobacteria</taxon>
        <taxon>Rhodobacterales</taxon>
        <taxon>Roseobacteraceae</taxon>
        <taxon>Celeribacter</taxon>
    </lineage>
</organism>
<protein>
    <recommendedName>
        <fullName evidence="7">TRAP transporter large permease protein</fullName>
    </recommendedName>
</protein>
<dbReference type="STRING" id="576117.SAMN04488138_11421"/>
<dbReference type="Proteomes" id="UP000183299">
    <property type="component" value="Unassembled WGS sequence"/>
</dbReference>
<dbReference type="OrthoDB" id="9790209at2"/>
<keyword evidence="7" id="KW-0813">Transport</keyword>
<keyword evidence="6 7" id="KW-0472">Membrane</keyword>
<feature type="transmembrane region" description="Helical" evidence="7">
    <location>
        <begin position="69"/>
        <end position="92"/>
    </location>
</feature>
<feature type="transmembrane region" description="Helical" evidence="7">
    <location>
        <begin position="6"/>
        <end position="24"/>
    </location>
</feature>
<proteinExistence type="inferred from homology"/>
<evidence type="ECO:0000256" key="6">
    <source>
        <dbReference type="ARBA" id="ARBA00023136"/>
    </source>
</evidence>
<reference evidence="8 9" key="1">
    <citation type="submission" date="2016-10" db="EMBL/GenBank/DDBJ databases">
        <authorList>
            <person name="de Groot N.N."/>
        </authorList>
    </citation>
    <scope>NUCLEOTIDE SEQUENCE [LARGE SCALE GENOMIC DNA]</scope>
    <source>
        <strain evidence="8 9">CGMCC 1.8891</strain>
    </source>
</reference>
<accession>A0A1I3VBF0</accession>
<dbReference type="EMBL" id="FORY01000014">
    <property type="protein sequence ID" value="SFJ91706.1"/>
    <property type="molecule type" value="Genomic_DNA"/>
</dbReference>
<comment type="similarity">
    <text evidence="7">Belongs to the TRAP transporter large permease family.</text>
</comment>
<evidence type="ECO:0000256" key="3">
    <source>
        <dbReference type="ARBA" id="ARBA00022519"/>
    </source>
</evidence>
<keyword evidence="3 7" id="KW-0997">Cell inner membrane</keyword>
<dbReference type="Pfam" id="PF06808">
    <property type="entry name" value="DctM"/>
    <property type="match status" value="1"/>
</dbReference>
<evidence type="ECO:0000313" key="9">
    <source>
        <dbReference type="Proteomes" id="UP000183299"/>
    </source>
</evidence>
<keyword evidence="5 7" id="KW-1133">Transmembrane helix</keyword>
<dbReference type="PIRSF" id="PIRSF006066">
    <property type="entry name" value="HI0050"/>
    <property type="match status" value="1"/>
</dbReference>
<dbReference type="GeneID" id="98666237"/>
<feature type="transmembrane region" description="Helical" evidence="7">
    <location>
        <begin position="275"/>
        <end position="301"/>
    </location>
</feature>
<comment type="subcellular location">
    <subcellularLocation>
        <location evidence="1 7">Cell inner membrane</location>
        <topology evidence="1 7">Multi-pass membrane protein</topology>
    </subcellularLocation>
</comment>
<dbReference type="NCBIfam" id="TIGR00786">
    <property type="entry name" value="dctM"/>
    <property type="match status" value="1"/>
</dbReference>
<dbReference type="AlphaFoldDB" id="A0A1I3VBF0"/>
<keyword evidence="4 7" id="KW-0812">Transmembrane</keyword>
<dbReference type="PANTHER" id="PTHR33362:SF5">
    <property type="entry name" value="C4-DICARBOXYLATE TRAP TRANSPORTER LARGE PERMEASE PROTEIN DCTM"/>
    <property type="match status" value="1"/>
</dbReference>
<evidence type="ECO:0000256" key="2">
    <source>
        <dbReference type="ARBA" id="ARBA00022475"/>
    </source>
</evidence>
<dbReference type="InterPro" id="IPR004681">
    <property type="entry name" value="TRAP_DctM"/>
</dbReference>
<gene>
    <name evidence="8" type="ORF">SAMN04488138_11421</name>
</gene>
<feature type="transmembrane region" description="Helical" evidence="7">
    <location>
        <begin position="231"/>
        <end position="263"/>
    </location>
</feature>
<evidence type="ECO:0000313" key="8">
    <source>
        <dbReference type="EMBL" id="SFJ91706.1"/>
    </source>
</evidence>
<dbReference type="GO" id="GO:0005886">
    <property type="term" value="C:plasma membrane"/>
    <property type="evidence" value="ECO:0007669"/>
    <property type="project" value="UniProtKB-SubCell"/>
</dbReference>
<dbReference type="PANTHER" id="PTHR33362">
    <property type="entry name" value="SIALIC ACID TRAP TRANSPORTER PERMEASE PROTEIN SIAT-RELATED"/>
    <property type="match status" value="1"/>
</dbReference>
<feature type="transmembrane region" description="Helical" evidence="7">
    <location>
        <begin position="363"/>
        <end position="388"/>
    </location>
</feature>
<evidence type="ECO:0000256" key="7">
    <source>
        <dbReference type="RuleBase" id="RU369079"/>
    </source>
</evidence>
<evidence type="ECO:0000256" key="4">
    <source>
        <dbReference type="ARBA" id="ARBA00022692"/>
    </source>
</evidence>
<comment type="function">
    <text evidence="7">Part of the tripartite ATP-independent periplasmic (TRAP) transport system.</text>
</comment>
<feature type="transmembrane region" description="Helical" evidence="7">
    <location>
        <begin position="408"/>
        <end position="430"/>
    </location>
</feature>
<keyword evidence="2" id="KW-1003">Cell membrane</keyword>
<feature type="transmembrane region" description="Helical" evidence="7">
    <location>
        <begin position="321"/>
        <end position="351"/>
    </location>
</feature>
<dbReference type="GO" id="GO:0022857">
    <property type="term" value="F:transmembrane transporter activity"/>
    <property type="evidence" value="ECO:0007669"/>
    <property type="project" value="UniProtKB-UniRule"/>
</dbReference>
<feature type="transmembrane region" description="Helical" evidence="7">
    <location>
        <begin position="141"/>
        <end position="164"/>
    </location>
</feature>
<name>A0A1I3VBF0_9RHOB</name>
<feature type="transmembrane region" description="Helical" evidence="7">
    <location>
        <begin position="31"/>
        <end position="49"/>
    </location>
</feature>
<evidence type="ECO:0000256" key="1">
    <source>
        <dbReference type="ARBA" id="ARBA00004429"/>
    </source>
</evidence>
<sequence length="435" mass="46267">MSNLEIGIAGVFAALILIAIRVPIGLALGLVSIAGIGFMFNMNVAWGMISATPFDYVGSWELSAAPMFLLMGFLCSSTDMTRGLFLALRLYLAKLPGGLAITSVGACAFFAAASGSSVATASAMSRMAVPEMLDNGYDRGLATGTIAASGTLGSLIPPSVLLILYGVYAQVSVGQLFMAGFIPGILSALIYMAMIMIRVKLKPSLAGTVQVNPTEEERREAFRDVWPLPTLILVVLGGIFTGVFSPTEAGALGAFAALIIAIVRRKLTRAALFEAVSQAIISTASIFIILIGSLFFTRFLALSGFPRAFADAILSVSTETWWILLAVSVIFLVLGMLIDSIGLLLLTLPILVPLVNEAGINPVWFGIIVIKLLEVGLITPPIGLNVYMINGALNNRVTLPEIFRGISWFLAMDLLTLIILILFPILTLWLPSLAY</sequence>
<dbReference type="InterPro" id="IPR010656">
    <property type="entry name" value="DctM"/>
</dbReference>
<comment type="subunit">
    <text evidence="7">The complex comprises the extracytoplasmic solute receptor protein and the two transmembrane proteins.</text>
</comment>